<gene>
    <name evidence="1" type="ORF">IPK02_10255</name>
</gene>
<proteinExistence type="predicted"/>
<comment type="caution">
    <text evidence="1">The sequence shown here is derived from an EMBL/GenBank/DDBJ whole genome shotgun (WGS) entry which is preliminary data.</text>
</comment>
<protein>
    <submittedName>
        <fullName evidence="1">Baseplate J/gp47 family protein</fullName>
    </submittedName>
</protein>
<accession>A0A935TBC1</accession>
<reference evidence="1 2" key="1">
    <citation type="submission" date="2020-10" db="EMBL/GenBank/DDBJ databases">
        <title>Connecting structure to function with the recovery of over 1000 high-quality activated sludge metagenome-assembled genomes encoding full-length rRNA genes using long-read sequencing.</title>
        <authorList>
            <person name="Singleton C.M."/>
            <person name="Petriglieri F."/>
            <person name="Kristensen J.M."/>
            <person name="Kirkegaard R.H."/>
            <person name="Michaelsen T.Y."/>
            <person name="Andersen M.H."/>
            <person name="Karst S.M."/>
            <person name="Dueholm M.S."/>
            <person name="Nielsen P.H."/>
            <person name="Albertsen M."/>
        </authorList>
    </citation>
    <scope>NUCLEOTIDE SEQUENCE [LARGE SCALE GENOMIC DNA]</scope>
    <source>
        <strain evidence="1">Fred_18-Q3-R57-64_BAT3C.720</strain>
    </source>
</reference>
<dbReference type="EMBL" id="JADJOT010000008">
    <property type="protein sequence ID" value="MBK7954303.1"/>
    <property type="molecule type" value="Genomic_DNA"/>
</dbReference>
<evidence type="ECO:0000313" key="1">
    <source>
        <dbReference type="EMBL" id="MBK7954303.1"/>
    </source>
</evidence>
<dbReference type="Proteomes" id="UP000706151">
    <property type="component" value="Unassembled WGS sequence"/>
</dbReference>
<organism evidence="1 2">
    <name type="scientific">Candidatus Accumulibacter affinis</name>
    <dbReference type="NCBI Taxonomy" id="2954384"/>
    <lineage>
        <taxon>Bacteria</taxon>
        <taxon>Pseudomonadati</taxon>
        <taxon>Pseudomonadota</taxon>
        <taxon>Betaproteobacteria</taxon>
        <taxon>Candidatus Accumulibacter</taxon>
    </lineage>
</organism>
<name>A0A935TBC1_9PROT</name>
<evidence type="ECO:0000313" key="2">
    <source>
        <dbReference type="Proteomes" id="UP000706151"/>
    </source>
</evidence>
<sequence>MPLPLPDLDTRRFDDLVGEMRAMIPLLAPEWTNHNLSDPGITLLELLAWVSEANLYRANRIPARTIANFISLLLGESSIQSDDFRQAMSGVTTQDIERAAGQVSAEIDEVHVRYAEHENRVSVLIVLRAGAMQAADILLAAGMRLQGLWVSGPQLVAESLDGARQRALRFFNDPYRAITTADFEREAMLASAAVGRVSIASFPEAGTITVAVVPAASAIPDAALLRTVKQRLDDRKLVGTRIVVRPPRYTDITLKVLLVTRPNTLKSEVIDTVTAAITGFFNPLVGGRDRRGWPFGRPVSAYELYYLVESLAGVDHVEGLEINADPQAREVPIEDLPSLRSLTITPVN</sequence>
<dbReference type="AlphaFoldDB" id="A0A935TBC1"/>